<dbReference type="GO" id="GO:0051996">
    <property type="term" value="F:squalene synthase [NAD(P)H] activity"/>
    <property type="evidence" value="ECO:0007669"/>
    <property type="project" value="InterPro"/>
</dbReference>
<dbReference type="STRING" id="887898.HMPREF0551_0750"/>
<dbReference type="SFLD" id="SFLDG01212">
    <property type="entry name" value="Phytoene_synthase_like"/>
    <property type="match status" value="1"/>
</dbReference>
<gene>
    <name evidence="2" type="primary">hpnD</name>
    <name evidence="2" type="ORF">HMPREF0551_0750</name>
</gene>
<protein>
    <submittedName>
        <fullName evidence="2">Squalene synthase HpnD</fullName>
        <ecNumber evidence="2">2.4.1.21</ecNumber>
    </submittedName>
</protein>
<keyword evidence="3" id="KW-1185">Reference proteome</keyword>
<dbReference type="GO" id="GO:0004311">
    <property type="term" value="F:geranylgeranyl diphosphate synthase activity"/>
    <property type="evidence" value="ECO:0007669"/>
    <property type="project" value="InterPro"/>
</dbReference>
<dbReference type="GO" id="GO:0009011">
    <property type="term" value="F:alpha-1,4-glucan glucosyltransferase (ADP-glucose donor) activity"/>
    <property type="evidence" value="ECO:0007669"/>
    <property type="project" value="UniProtKB-EC"/>
</dbReference>
<organism evidence="2 3">
    <name type="scientific">Lautropia mirabilis ATCC 51599</name>
    <dbReference type="NCBI Taxonomy" id="887898"/>
    <lineage>
        <taxon>Bacteria</taxon>
        <taxon>Pseudomonadati</taxon>
        <taxon>Pseudomonadota</taxon>
        <taxon>Betaproteobacteria</taxon>
        <taxon>Burkholderiales</taxon>
        <taxon>Burkholderiaceae</taxon>
        <taxon>Lautropia</taxon>
    </lineage>
</organism>
<evidence type="ECO:0000256" key="1">
    <source>
        <dbReference type="ARBA" id="ARBA00022679"/>
    </source>
</evidence>
<dbReference type="CDD" id="cd00683">
    <property type="entry name" value="Trans_IPPS_HH"/>
    <property type="match status" value="1"/>
</dbReference>
<dbReference type="InterPro" id="IPR002060">
    <property type="entry name" value="Squ/phyt_synthse"/>
</dbReference>
<dbReference type="InterPro" id="IPR008949">
    <property type="entry name" value="Isoprenoid_synthase_dom_sf"/>
</dbReference>
<accession>E7RW87</accession>
<dbReference type="HOGENOM" id="CLU_037269_1_1_4"/>
<dbReference type="InterPro" id="IPR044843">
    <property type="entry name" value="Trans_IPPS_bact-type"/>
</dbReference>
<sequence length="291" mass="33112">MTPDEYCQDKAVKSGSSFYYSFLFLPPERRRAITALYAYCREVDDVADSQGDRNVARRKLDWWAQEVGALFDGAPTHPVTRALQPFLAPYGLRRRQLVEVIDGMRMDLDGERYLDFEGLKLYCRRAAGVVGEMSAAIFGYEDPKTLQYADRLGLAFQLTNIIRDVGEDARLGRVYLPQQDLIRHGLSRQQILSARAEVQESPAFRALMAEQVVRARQAYREAFDLLPDVDRARQRPGLIMAAIYASLLDEIARSGYPVMTQRIALTPLRKFWLACRTRATGRPPRITTDPA</sequence>
<dbReference type="SUPFAM" id="SSF48576">
    <property type="entry name" value="Terpenoid synthases"/>
    <property type="match status" value="1"/>
</dbReference>
<reference evidence="2 3" key="1">
    <citation type="submission" date="2010-12" db="EMBL/GenBank/DDBJ databases">
        <authorList>
            <person name="Muzny D."/>
            <person name="Qin X."/>
            <person name="Deng J."/>
            <person name="Jiang H."/>
            <person name="Liu Y."/>
            <person name="Qu J."/>
            <person name="Song X.-Z."/>
            <person name="Zhang L."/>
            <person name="Thornton R."/>
            <person name="Coyle M."/>
            <person name="Francisco L."/>
            <person name="Jackson L."/>
            <person name="Javaid M."/>
            <person name="Korchina V."/>
            <person name="Kovar C."/>
            <person name="Mata R."/>
            <person name="Mathew T."/>
            <person name="Ngo R."/>
            <person name="Nguyen L."/>
            <person name="Nguyen N."/>
            <person name="Okwuonu G."/>
            <person name="Ongeri F."/>
            <person name="Pham C."/>
            <person name="Simmons D."/>
            <person name="Wilczek-Boney K."/>
            <person name="Hale W."/>
            <person name="Jakkamsetti A."/>
            <person name="Pham P."/>
            <person name="Ruth R."/>
            <person name="San Lucas F."/>
            <person name="Warren J."/>
            <person name="Zhang J."/>
            <person name="Zhao Z."/>
            <person name="Zhou C."/>
            <person name="Zhu D."/>
            <person name="Lee S."/>
            <person name="Bess C."/>
            <person name="Blankenburg K."/>
            <person name="Forbes L."/>
            <person name="Fu Q."/>
            <person name="Gubbala S."/>
            <person name="Hirani K."/>
            <person name="Jayaseelan J.C."/>
            <person name="Lara F."/>
            <person name="Munidasa M."/>
            <person name="Palculict T."/>
            <person name="Patil S."/>
            <person name="Pu L.-L."/>
            <person name="Saada N."/>
            <person name="Tang L."/>
            <person name="Weissenberger G."/>
            <person name="Zhu Y."/>
            <person name="Hemphill L."/>
            <person name="Shang Y."/>
            <person name="Youmans B."/>
            <person name="Ayvaz T."/>
            <person name="Ross M."/>
            <person name="Santibanez J."/>
            <person name="Aqrawi P."/>
            <person name="Gross S."/>
            <person name="Joshi V."/>
            <person name="Fowler G."/>
            <person name="Nazareth L."/>
            <person name="Reid J."/>
            <person name="Worley K."/>
            <person name="Petrosino J."/>
            <person name="Highlander S."/>
            <person name="Gibbs R."/>
        </authorList>
    </citation>
    <scope>NUCLEOTIDE SEQUENCE [LARGE SCALE GENOMIC DNA]</scope>
    <source>
        <strain evidence="2 3">ATCC 51599</strain>
    </source>
</reference>
<dbReference type="AlphaFoldDB" id="E7RW87"/>
<dbReference type="SFLD" id="SFLDG01018">
    <property type="entry name" value="Squalene/Phytoene_Synthase_Lik"/>
    <property type="match status" value="1"/>
</dbReference>
<evidence type="ECO:0000313" key="2">
    <source>
        <dbReference type="EMBL" id="EFV95262.1"/>
    </source>
</evidence>
<dbReference type="PANTHER" id="PTHR31480">
    <property type="entry name" value="BIFUNCTIONAL LYCOPENE CYCLASE/PHYTOENE SYNTHASE"/>
    <property type="match status" value="1"/>
</dbReference>
<dbReference type="InterPro" id="IPR033904">
    <property type="entry name" value="Trans_IPPS_HH"/>
</dbReference>
<dbReference type="EMBL" id="AEQP01000003">
    <property type="protein sequence ID" value="EFV95262.1"/>
    <property type="molecule type" value="Genomic_DNA"/>
</dbReference>
<dbReference type="eggNOG" id="COG1562">
    <property type="taxonomic scope" value="Bacteria"/>
</dbReference>
<dbReference type="InterPro" id="IPR017828">
    <property type="entry name" value="SQ_synth_HpnD-like"/>
</dbReference>
<dbReference type="RefSeq" id="WP_005672896.1">
    <property type="nucleotide sequence ID" value="NZ_CP146288.1"/>
</dbReference>
<proteinExistence type="predicted"/>
<dbReference type="InterPro" id="IPR019845">
    <property type="entry name" value="Squalene/phytoene_synthase_CS"/>
</dbReference>
<dbReference type="GO" id="GO:0016117">
    <property type="term" value="P:carotenoid biosynthetic process"/>
    <property type="evidence" value="ECO:0007669"/>
    <property type="project" value="InterPro"/>
</dbReference>
<comment type="caution">
    <text evidence="2">The sequence shown here is derived from an EMBL/GenBank/DDBJ whole genome shotgun (WGS) entry which is preliminary data.</text>
</comment>
<keyword evidence="2" id="KW-0328">Glycosyltransferase</keyword>
<keyword evidence="1 2" id="KW-0808">Transferase</keyword>
<dbReference type="Pfam" id="PF00494">
    <property type="entry name" value="SQS_PSY"/>
    <property type="match status" value="1"/>
</dbReference>
<dbReference type="Gene3D" id="1.10.600.10">
    <property type="entry name" value="Farnesyl Diphosphate Synthase"/>
    <property type="match status" value="1"/>
</dbReference>
<dbReference type="PROSITE" id="PS01045">
    <property type="entry name" value="SQUALEN_PHYTOEN_SYN_2"/>
    <property type="match status" value="1"/>
</dbReference>
<dbReference type="Proteomes" id="UP000011021">
    <property type="component" value="Unassembled WGS sequence"/>
</dbReference>
<dbReference type="SFLD" id="SFLDS00005">
    <property type="entry name" value="Isoprenoid_Synthase_Type_I"/>
    <property type="match status" value="1"/>
</dbReference>
<dbReference type="EC" id="2.4.1.21" evidence="2"/>
<dbReference type="NCBIfam" id="TIGR03465">
    <property type="entry name" value="HpnD"/>
    <property type="match status" value="1"/>
</dbReference>
<evidence type="ECO:0000313" key="3">
    <source>
        <dbReference type="Proteomes" id="UP000011021"/>
    </source>
</evidence>
<name>E7RW87_9BURK</name>